<proteinExistence type="predicted"/>
<gene>
    <name evidence="1" type="ORF">S01H1_16370</name>
</gene>
<comment type="caution">
    <text evidence="1">The sequence shown here is derived from an EMBL/GenBank/DDBJ whole genome shotgun (WGS) entry which is preliminary data.</text>
</comment>
<evidence type="ECO:0000313" key="1">
    <source>
        <dbReference type="EMBL" id="GAF81246.1"/>
    </source>
</evidence>
<organism evidence="1">
    <name type="scientific">marine sediment metagenome</name>
    <dbReference type="NCBI Taxonomy" id="412755"/>
    <lineage>
        <taxon>unclassified sequences</taxon>
        <taxon>metagenomes</taxon>
        <taxon>ecological metagenomes</taxon>
    </lineage>
</organism>
<reference evidence="1" key="1">
    <citation type="journal article" date="2014" name="Front. Microbiol.">
        <title>High frequency of phylogenetically diverse reductive dehalogenase-homologous genes in deep subseafloor sedimentary metagenomes.</title>
        <authorList>
            <person name="Kawai M."/>
            <person name="Futagami T."/>
            <person name="Toyoda A."/>
            <person name="Takaki Y."/>
            <person name="Nishi S."/>
            <person name="Hori S."/>
            <person name="Arai W."/>
            <person name="Tsubouchi T."/>
            <person name="Morono Y."/>
            <person name="Uchiyama I."/>
            <person name="Ito T."/>
            <person name="Fujiyama A."/>
            <person name="Inagaki F."/>
            <person name="Takami H."/>
        </authorList>
    </citation>
    <scope>NUCLEOTIDE SEQUENCE</scope>
    <source>
        <strain evidence="1">Expedition CK06-06</strain>
    </source>
</reference>
<sequence length="189" mass="21345">MTRALIIALVLLFAPCTPLPVAADDDTPTQLLLARAYIGEAGWYSRRDHEAIYWAIANRATMRGVSFRVQLLAYAKGIERDWVGGLQEDGLGEAWPEEYDREVYAPLWRRALVFAATDLVFAPENPCNGDPEHWGGMRIRRDRLRANRAVEDGRWQPLACGGTRNRFYAVRGRRRAPEPLAVGPGLIVW</sequence>
<dbReference type="AlphaFoldDB" id="X0T1L1"/>
<dbReference type="EMBL" id="BARS01008607">
    <property type="protein sequence ID" value="GAF81246.1"/>
    <property type="molecule type" value="Genomic_DNA"/>
</dbReference>
<accession>X0T1L1</accession>
<name>X0T1L1_9ZZZZ</name>
<protein>
    <submittedName>
        <fullName evidence="1">Uncharacterized protein</fullName>
    </submittedName>
</protein>